<proteinExistence type="predicted"/>
<protein>
    <submittedName>
        <fullName evidence="3">Uncharacterized protein</fullName>
    </submittedName>
</protein>
<feature type="signal peptide" evidence="2">
    <location>
        <begin position="1"/>
        <end position="28"/>
    </location>
</feature>
<organism evidence="3 4">
    <name type="scientific">Sinanodonta woodiana</name>
    <name type="common">Chinese pond mussel</name>
    <name type="synonym">Anodonta woodiana</name>
    <dbReference type="NCBI Taxonomy" id="1069815"/>
    <lineage>
        <taxon>Eukaryota</taxon>
        <taxon>Metazoa</taxon>
        <taxon>Spiralia</taxon>
        <taxon>Lophotrochozoa</taxon>
        <taxon>Mollusca</taxon>
        <taxon>Bivalvia</taxon>
        <taxon>Autobranchia</taxon>
        <taxon>Heteroconchia</taxon>
        <taxon>Palaeoheterodonta</taxon>
        <taxon>Unionida</taxon>
        <taxon>Unionoidea</taxon>
        <taxon>Unionidae</taxon>
        <taxon>Unioninae</taxon>
        <taxon>Sinanodonta</taxon>
    </lineage>
</organism>
<keyword evidence="2" id="KW-0732">Signal</keyword>
<keyword evidence="1" id="KW-0472">Membrane</keyword>
<keyword evidence="4" id="KW-1185">Reference proteome</keyword>
<accession>A0ABD3UTF2</accession>
<dbReference type="AlphaFoldDB" id="A0ABD3UTF2"/>
<evidence type="ECO:0000256" key="1">
    <source>
        <dbReference type="SAM" id="Phobius"/>
    </source>
</evidence>
<gene>
    <name evidence="3" type="ORF">ACJMK2_016387</name>
</gene>
<evidence type="ECO:0000256" key="2">
    <source>
        <dbReference type="SAM" id="SignalP"/>
    </source>
</evidence>
<dbReference type="EMBL" id="JBJQND010000015">
    <property type="protein sequence ID" value="KAL3852771.1"/>
    <property type="molecule type" value="Genomic_DNA"/>
</dbReference>
<name>A0ABD3UTF2_SINWO</name>
<reference evidence="3 4" key="1">
    <citation type="submission" date="2024-11" db="EMBL/GenBank/DDBJ databases">
        <title>Chromosome-level genome assembly of the freshwater bivalve Anodonta woodiana.</title>
        <authorList>
            <person name="Chen X."/>
        </authorList>
    </citation>
    <scope>NUCLEOTIDE SEQUENCE [LARGE SCALE GENOMIC DNA]</scope>
    <source>
        <strain evidence="3">MN2024</strain>
        <tissue evidence="3">Gills</tissue>
    </source>
</reference>
<feature type="transmembrane region" description="Helical" evidence="1">
    <location>
        <begin position="44"/>
        <end position="62"/>
    </location>
</feature>
<evidence type="ECO:0000313" key="4">
    <source>
        <dbReference type="Proteomes" id="UP001634394"/>
    </source>
</evidence>
<comment type="caution">
    <text evidence="3">The sequence shown here is derived from an EMBL/GenBank/DDBJ whole genome shotgun (WGS) entry which is preliminary data.</text>
</comment>
<dbReference type="Proteomes" id="UP001634394">
    <property type="component" value="Unassembled WGS sequence"/>
</dbReference>
<sequence length="69" mass="7430">MAGTSFKMSSILLYGLLVLFLGPLDVLAGDADYCDSSSSRLGLNPHVFAVMMIIVAIFVIWIPSTTYSV</sequence>
<keyword evidence="1" id="KW-1133">Transmembrane helix</keyword>
<feature type="chain" id="PRO_5044776666" evidence="2">
    <location>
        <begin position="29"/>
        <end position="69"/>
    </location>
</feature>
<evidence type="ECO:0000313" key="3">
    <source>
        <dbReference type="EMBL" id="KAL3852771.1"/>
    </source>
</evidence>
<keyword evidence="1" id="KW-0812">Transmembrane</keyword>